<accession>A0ABW2F393</accession>
<evidence type="ECO:0000313" key="3">
    <source>
        <dbReference type="Proteomes" id="UP001596411"/>
    </source>
</evidence>
<feature type="compositionally biased region" description="Basic and acidic residues" evidence="1">
    <location>
        <begin position="46"/>
        <end position="60"/>
    </location>
</feature>
<comment type="caution">
    <text evidence="2">The sequence shown here is derived from an EMBL/GenBank/DDBJ whole genome shotgun (WGS) entry which is preliminary data.</text>
</comment>
<feature type="region of interest" description="Disordered" evidence="1">
    <location>
        <begin position="46"/>
        <end position="74"/>
    </location>
</feature>
<reference evidence="3" key="1">
    <citation type="journal article" date="2019" name="Int. J. Syst. Evol. Microbiol.">
        <title>The Global Catalogue of Microorganisms (GCM) 10K type strain sequencing project: providing services to taxonomists for standard genome sequencing and annotation.</title>
        <authorList>
            <consortium name="The Broad Institute Genomics Platform"/>
            <consortium name="The Broad Institute Genome Sequencing Center for Infectious Disease"/>
            <person name="Wu L."/>
            <person name="Ma J."/>
        </authorList>
    </citation>
    <scope>NUCLEOTIDE SEQUENCE [LARGE SCALE GENOMIC DNA]</scope>
    <source>
        <strain evidence="3">CGMCC 1.13666</strain>
    </source>
</reference>
<dbReference type="EMBL" id="JBHSZP010000028">
    <property type="protein sequence ID" value="MFC7090744.1"/>
    <property type="molecule type" value="Genomic_DNA"/>
</dbReference>
<protein>
    <submittedName>
        <fullName evidence="2">Uncharacterized protein</fullName>
    </submittedName>
</protein>
<gene>
    <name evidence="2" type="ORF">ACFQH5_14415</name>
</gene>
<evidence type="ECO:0000256" key="1">
    <source>
        <dbReference type="SAM" id="MobiDB-lite"/>
    </source>
</evidence>
<dbReference type="Proteomes" id="UP001596411">
    <property type="component" value="Unassembled WGS sequence"/>
</dbReference>
<keyword evidence="3" id="KW-1185">Reference proteome</keyword>
<sequence length="213" mass="22708">MSSDQAQGLRRWAEVQGASEVAVSARADGDRETAIAKALIEIALEEKSPVEKSPVEKPPVEKPPAPKARGEASPVEAARTGRAAMARSPRPTPSRHLRVLGLSADELPRARGLLAAWAARGRRWVGAPDDWRLESVTPASIAGHPAGGHWALWVAPGPEAFRRGYRLLMALSRVPGPRRLLLLSPGARSRRGLPDNLARVAAGLGIELLVIAP</sequence>
<name>A0ABW2F393_9GAMM</name>
<dbReference type="RefSeq" id="WP_346063368.1">
    <property type="nucleotide sequence ID" value="NZ_BAAADR010000017.1"/>
</dbReference>
<proteinExistence type="predicted"/>
<organism evidence="2 3">
    <name type="scientific">Halomonas salifodinae</name>
    <dbReference type="NCBI Taxonomy" id="438745"/>
    <lineage>
        <taxon>Bacteria</taxon>
        <taxon>Pseudomonadati</taxon>
        <taxon>Pseudomonadota</taxon>
        <taxon>Gammaproteobacteria</taxon>
        <taxon>Oceanospirillales</taxon>
        <taxon>Halomonadaceae</taxon>
        <taxon>Halomonas</taxon>
    </lineage>
</organism>
<evidence type="ECO:0000313" key="2">
    <source>
        <dbReference type="EMBL" id="MFC7090744.1"/>
    </source>
</evidence>